<dbReference type="EMBL" id="QPIW01000012">
    <property type="protein sequence ID" value="RDB05035.1"/>
    <property type="molecule type" value="Genomic_DNA"/>
</dbReference>
<feature type="signal peptide" evidence="1">
    <location>
        <begin position="1"/>
        <end position="19"/>
    </location>
</feature>
<feature type="chain" id="PRO_5016951521" description="DUF3575 domain-containing protein" evidence="1">
    <location>
        <begin position="20"/>
        <end position="225"/>
    </location>
</feature>
<evidence type="ECO:0000313" key="2">
    <source>
        <dbReference type="EMBL" id="RDB05035.1"/>
    </source>
</evidence>
<protein>
    <recommendedName>
        <fullName evidence="4">DUF3575 domain-containing protein</fullName>
    </recommendedName>
</protein>
<dbReference type="Proteomes" id="UP000253141">
    <property type="component" value="Unassembled WGS sequence"/>
</dbReference>
<organism evidence="2 3">
    <name type="scientific">Runella aurantiaca</name>
    <dbReference type="NCBI Taxonomy" id="2282308"/>
    <lineage>
        <taxon>Bacteria</taxon>
        <taxon>Pseudomonadati</taxon>
        <taxon>Bacteroidota</taxon>
        <taxon>Cytophagia</taxon>
        <taxon>Cytophagales</taxon>
        <taxon>Spirosomataceae</taxon>
        <taxon>Runella</taxon>
    </lineage>
</organism>
<dbReference type="AlphaFoldDB" id="A0A369I9V5"/>
<comment type="caution">
    <text evidence="2">The sequence shown here is derived from an EMBL/GenBank/DDBJ whole genome shotgun (WGS) entry which is preliminary data.</text>
</comment>
<keyword evidence="1" id="KW-0732">Signal</keyword>
<evidence type="ECO:0000313" key="3">
    <source>
        <dbReference type="Proteomes" id="UP000253141"/>
    </source>
</evidence>
<evidence type="ECO:0008006" key="4">
    <source>
        <dbReference type="Google" id="ProtNLM"/>
    </source>
</evidence>
<evidence type="ECO:0000256" key="1">
    <source>
        <dbReference type="SAM" id="SignalP"/>
    </source>
</evidence>
<proteinExistence type="predicted"/>
<accession>A0A369I9V5</accession>
<gene>
    <name evidence="2" type="ORF">DVG78_15825</name>
</gene>
<keyword evidence="3" id="KW-1185">Reference proteome</keyword>
<dbReference type="RefSeq" id="WP_114462033.1">
    <property type="nucleotide sequence ID" value="NZ_QPIW01000012.1"/>
</dbReference>
<dbReference type="PROSITE" id="PS51257">
    <property type="entry name" value="PROKAR_LIPOPROTEIN"/>
    <property type="match status" value="1"/>
</dbReference>
<reference evidence="2 3" key="1">
    <citation type="submission" date="2018-07" db="EMBL/GenBank/DDBJ databases">
        <title>Genome analysis of Runella aurantiaca.</title>
        <authorList>
            <person name="Yang X."/>
        </authorList>
    </citation>
    <scope>NUCLEOTIDE SEQUENCE [LARGE SCALE GENOMIC DNA]</scope>
    <source>
        <strain evidence="2 3">YX9</strain>
    </source>
</reference>
<dbReference type="OrthoDB" id="836926at2"/>
<name>A0A369I9V5_9BACT</name>
<sequence length="225" mass="25423">MAKIYVAILLLIFSSCATLQNNAKYDLANAKYKLKIDRKAYNCYVENNTDSITIYNLTTKISTILPQKMETYLPTQQRLIKPSLDIDILTALFKIRPNIINSLPTQLNANFNGNIYVGHRTDVYQIRYKKNPLNKYQRQINHFGFSGGFFVGLGNTPMTPSTTINGISTEYDGLILQKGIAGIIAVNKLTIGLGLGYDNLLDNNKNLWIYENKPWFGLMLGLNLN</sequence>